<comment type="caution">
    <text evidence="1">The sequence shown here is derived from an EMBL/GenBank/DDBJ whole genome shotgun (WGS) entry which is preliminary data.</text>
</comment>
<dbReference type="OrthoDB" id="413520at2759"/>
<dbReference type="AlphaFoldDB" id="A0A1Y2FII7"/>
<evidence type="ECO:0000313" key="2">
    <source>
        <dbReference type="Proteomes" id="UP000193685"/>
    </source>
</evidence>
<keyword evidence="2" id="KW-1185">Reference proteome</keyword>
<gene>
    <name evidence="1" type="ORF">BCR37DRAFT_392238</name>
</gene>
<dbReference type="PANTHER" id="PTHR14614:SF109">
    <property type="entry name" value="RIBOSOMAL LYSINE N-METHYLTRANSFERASE 5"/>
    <property type="match status" value="1"/>
</dbReference>
<keyword evidence="1" id="KW-0489">Methyltransferase</keyword>
<dbReference type="GO" id="GO:0032259">
    <property type="term" value="P:methylation"/>
    <property type="evidence" value="ECO:0007669"/>
    <property type="project" value="UniProtKB-KW"/>
</dbReference>
<evidence type="ECO:0000313" key="1">
    <source>
        <dbReference type="EMBL" id="ORY83782.1"/>
    </source>
</evidence>
<dbReference type="InterPro" id="IPR019410">
    <property type="entry name" value="Methyltransf_16"/>
</dbReference>
<name>A0A1Y2FII7_PROLT</name>
<dbReference type="Pfam" id="PF10294">
    <property type="entry name" value="Methyltransf_16"/>
    <property type="match status" value="1"/>
</dbReference>
<dbReference type="OMA" id="HETWDAG"/>
<dbReference type="SUPFAM" id="SSF53335">
    <property type="entry name" value="S-adenosyl-L-methionine-dependent methyltransferases"/>
    <property type="match status" value="1"/>
</dbReference>
<dbReference type="GO" id="GO:0008757">
    <property type="term" value="F:S-adenosylmethionine-dependent methyltransferase activity"/>
    <property type="evidence" value="ECO:0007669"/>
    <property type="project" value="UniProtKB-ARBA"/>
</dbReference>
<dbReference type="PANTHER" id="PTHR14614">
    <property type="entry name" value="HEPATOCELLULAR CARCINOMA-ASSOCIATED ANTIGEN"/>
    <property type="match status" value="1"/>
</dbReference>
<dbReference type="Gene3D" id="3.40.50.150">
    <property type="entry name" value="Vaccinia Virus protein VP39"/>
    <property type="match status" value="1"/>
</dbReference>
<dbReference type="RefSeq" id="XP_040726077.1">
    <property type="nucleotide sequence ID" value="XM_040871126.1"/>
</dbReference>
<dbReference type="STRING" id="56484.A0A1Y2FII7"/>
<sequence>MLADGTPADDVQVSLSGVGGGFAGLVGGRGSCSVTLTSSKHRTVQILICIAVSNAEVNSSPVHVMPLVFGPLTLTQSDQVPSGDELLEFYRPLGLPCSIKPLLIREQPELAIPGKIWDSALFASELALELTLRHPTDQNCNILDLSCGTGVCGLWLAAALDTRKRHAKIILSDLTEALPVIQANIAQSASFLDVEALSLCWGNKADLQQLEAICTTRNVTAIDVVIACDLIYEAELLPVLASTLKDIATMSQRPTTIVIGYKQRGLTQAEKAGLWRTFEEACGFKVARMQHVACTSMLAEKVEADFVGLELWLLTMSG</sequence>
<proteinExistence type="predicted"/>
<accession>A0A1Y2FII7</accession>
<keyword evidence="1" id="KW-0808">Transferase</keyword>
<dbReference type="Proteomes" id="UP000193685">
    <property type="component" value="Unassembled WGS sequence"/>
</dbReference>
<protein>
    <submittedName>
        <fullName evidence="1">Putative methyltransferase-domain-containing protein</fullName>
    </submittedName>
</protein>
<dbReference type="InterPro" id="IPR029063">
    <property type="entry name" value="SAM-dependent_MTases_sf"/>
</dbReference>
<organism evidence="1 2">
    <name type="scientific">Protomyces lactucae-debilis</name>
    <dbReference type="NCBI Taxonomy" id="2754530"/>
    <lineage>
        <taxon>Eukaryota</taxon>
        <taxon>Fungi</taxon>
        <taxon>Dikarya</taxon>
        <taxon>Ascomycota</taxon>
        <taxon>Taphrinomycotina</taxon>
        <taxon>Taphrinomycetes</taxon>
        <taxon>Taphrinales</taxon>
        <taxon>Protomycetaceae</taxon>
        <taxon>Protomyces</taxon>
    </lineage>
</organism>
<dbReference type="EMBL" id="MCFI01000007">
    <property type="protein sequence ID" value="ORY83782.1"/>
    <property type="molecule type" value="Genomic_DNA"/>
</dbReference>
<dbReference type="GeneID" id="63787725"/>
<reference evidence="1 2" key="1">
    <citation type="submission" date="2016-07" db="EMBL/GenBank/DDBJ databases">
        <title>Pervasive Adenine N6-methylation of Active Genes in Fungi.</title>
        <authorList>
            <consortium name="DOE Joint Genome Institute"/>
            <person name="Mondo S.J."/>
            <person name="Dannebaum R.O."/>
            <person name="Kuo R.C."/>
            <person name="Labutti K."/>
            <person name="Haridas S."/>
            <person name="Kuo A."/>
            <person name="Salamov A."/>
            <person name="Ahrendt S.R."/>
            <person name="Lipzen A."/>
            <person name="Sullivan W."/>
            <person name="Andreopoulos W.B."/>
            <person name="Clum A."/>
            <person name="Lindquist E."/>
            <person name="Daum C."/>
            <person name="Ramamoorthy G.K."/>
            <person name="Gryganskyi A."/>
            <person name="Culley D."/>
            <person name="Magnuson J.K."/>
            <person name="James T.Y."/>
            <person name="O'Malley M.A."/>
            <person name="Stajich J.E."/>
            <person name="Spatafora J.W."/>
            <person name="Visel A."/>
            <person name="Grigoriev I.V."/>
        </authorList>
    </citation>
    <scope>NUCLEOTIDE SEQUENCE [LARGE SCALE GENOMIC DNA]</scope>
    <source>
        <strain evidence="1 2">12-1054</strain>
    </source>
</reference>